<accession>A0A1B1AKS1</accession>
<dbReference type="Proteomes" id="UP000092498">
    <property type="component" value="Chromosome"/>
</dbReference>
<dbReference type="AlphaFoldDB" id="A0A1B1AKS1"/>
<keyword evidence="2" id="KW-1185">Reference proteome</keyword>
<protein>
    <submittedName>
        <fullName evidence="1">Uncharacterized protein</fullName>
    </submittedName>
</protein>
<dbReference type="OrthoDB" id="341208at2"/>
<name>A0A1B1AKS1_9PROT</name>
<dbReference type="STRING" id="1759059.ATE48_15225"/>
<organism evidence="1 2">
    <name type="scientific">Candidatus Viadribacter manganicus</name>
    <dbReference type="NCBI Taxonomy" id="1759059"/>
    <lineage>
        <taxon>Bacteria</taxon>
        <taxon>Pseudomonadati</taxon>
        <taxon>Pseudomonadota</taxon>
        <taxon>Alphaproteobacteria</taxon>
        <taxon>Hyphomonadales</taxon>
        <taxon>Hyphomonadaceae</taxon>
        <taxon>Candidatus Viadribacter</taxon>
    </lineage>
</organism>
<dbReference type="KEGG" id="cbot:ATE48_15225"/>
<evidence type="ECO:0000313" key="2">
    <source>
        <dbReference type="Proteomes" id="UP000092498"/>
    </source>
</evidence>
<gene>
    <name evidence="1" type="ORF">ATE48_15225</name>
</gene>
<dbReference type="RefSeq" id="WP_066772953.1">
    <property type="nucleotide sequence ID" value="NZ_CP013244.1"/>
</dbReference>
<proteinExistence type="predicted"/>
<reference evidence="1 2" key="1">
    <citation type="submission" date="2015-11" db="EMBL/GenBank/DDBJ databases">
        <title>Whole-Genome Sequence of Candidatus Oderbacter manganicum from the National Park Lower Oder Valley, Germany.</title>
        <authorList>
            <person name="Braun B."/>
            <person name="Liere K."/>
            <person name="Szewzyk U."/>
        </authorList>
    </citation>
    <scope>NUCLEOTIDE SEQUENCE [LARGE SCALE GENOMIC DNA]</scope>
    <source>
        <strain evidence="1 2">OTSz_A_272</strain>
    </source>
</reference>
<evidence type="ECO:0000313" key="1">
    <source>
        <dbReference type="EMBL" id="ANP47169.1"/>
    </source>
</evidence>
<sequence length="73" mass="8174">MISHHRTNTLPEGGGEMGERIRAFDWSRHPLGAPETWPDALLRLCLNSTFPTRDLLGPRSPSLLQRRVGAHSC</sequence>
<dbReference type="EMBL" id="CP013244">
    <property type="protein sequence ID" value="ANP47169.1"/>
    <property type="molecule type" value="Genomic_DNA"/>
</dbReference>
<dbReference type="InParanoid" id="A0A1B1AKS1"/>